<comment type="caution">
    <text evidence="2">The sequence shown here is derived from an EMBL/GenBank/DDBJ whole genome shotgun (WGS) entry which is preliminary data.</text>
</comment>
<feature type="compositionally biased region" description="Low complexity" evidence="1">
    <location>
        <begin position="96"/>
        <end position="119"/>
    </location>
</feature>
<accession>A0ABP5KX08</accession>
<reference evidence="3" key="1">
    <citation type="journal article" date="2019" name="Int. J. Syst. Evol. Microbiol.">
        <title>The Global Catalogue of Microorganisms (GCM) 10K type strain sequencing project: providing services to taxonomists for standard genome sequencing and annotation.</title>
        <authorList>
            <consortium name="The Broad Institute Genomics Platform"/>
            <consortium name="The Broad Institute Genome Sequencing Center for Infectious Disease"/>
            <person name="Wu L."/>
            <person name="Ma J."/>
        </authorList>
    </citation>
    <scope>NUCLEOTIDE SEQUENCE [LARGE SCALE GENOMIC DNA]</scope>
    <source>
        <strain evidence="3">JCM 13850</strain>
    </source>
</reference>
<dbReference type="EMBL" id="BAAAMR010000023">
    <property type="protein sequence ID" value="GAA2136432.1"/>
    <property type="molecule type" value="Genomic_DNA"/>
</dbReference>
<proteinExistence type="predicted"/>
<gene>
    <name evidence="2" type="ORF">GCM10009727_31190</name>
</gene>
<organism evidence="2 3">
    <name type="scientific">Actinomadura napierensis</name>
    <dbReference type="NCBI Taxonomy" id="267854"/>
    <lineage>
        <taxon>Bacteria</taxon>
        <taxon>Bacillati</taxon>
        <taxon>Actinomycetota</taxon>
        <taxon>Actinomycetes</taxon>
        <taxon>Streptosporangiales</taxon>
        <taxon>Thermomonosporaceae</taxon>
        <taxon>Actinomadura</taxon>
    </lineage>
</organism>
<sequence length="237" mass="24589">MACDTARARTVSVRLRRVATGRIVRRLLVLAGLLVAGWILGGMAQQASAAELPAPPEAVADAPVLGKVLPAPHAPIRSVVGAVKHQAPPVRAVTPVRPVTPLTPAKSAKPAGAAKAAPPAERRAAPRKAHGAPRHVHKSAVPVRRSLARAHVVPRPRPASHARHHRAIERHPAPFRAPGQSGTHSVTCGGVPIGAAAGLPTVFPWTPVPPRVRVPRVFGAVPPAVRTAADEPSFAPD</sequence>
<evidence type="ECO:0000313" key="2">
    <source>
        <dbReference type="EMBL" id="GAA2136432.1"/>
    </source>
</evidence>
<feature type="region of interest" description="Disordered" evidence="1">
    <location>
        <begin position="96"/>
        <end position="140"/>
    </location>
</feature>
<name>A0ABP5KX08_9ACTN</name>
<protein>
    <submittedName>
        <fullName evidence="2">Uncharacterized protein</fullName>
    </submittedName>
</protein>
<keyword evidence="3" id="KW-1185">Reference proteome</keyword>
<feature type="compositionally biased region" description="Basic residues" evidence="1">
    <location>
        <begin position="125"/>
        <end position="138"/>
    </location>
</feature>
<evidence type="ECO:0000313" key="3">
    <source>
        <dbReference type="Proteomes" id="UP001501020"/>
    </source>
</evidence>
<evidence type="ECO:0000256" key="1">
    <source>
        <dbReference type="SAM" id="MobiDB-lite"/>
    </source>
</evidence>
<dbReference type="Proteomes" id="UP001501020">
    <property type="component" value="Unassembled WGS sequence"/>
</dbReference>
<dbReference type="RefSeq" id="WP_344267040.1">
    <property type="nucleotide sequence ID" value="NZ_BAAAMR010000023.1"/>
</dbReference>